<evidence type="ECO:0000256" key="1">
    <source>
        <dbReference type="ARBA" id="ARBA00004255"/>
    </source>
</evidence>
<dbReference type="GO" id="GO:0012505">
    <property type="term" value="C:endomembrane system"/>
    <property type="evidence" value="ECO:0007669"/>
    <property type="project" value="UniProtKB-ARBA"/>
</dbReference>
<dbReference type="Gene3D" id="1.10.3630.10">
    <property type="entry name" value="yeast vps74-n-term truncation variant domain like"/>
    <property type="match status" value="1"/>
</dbReference>
<name>A0A4R6SMQ5_LABRH</name>
<dbReference type="InterPro" id="IPR008628">
    <property type="entry name" value="GPP34-like"/>
</dbReference>
<reference evidence="5 6" key="1">
    <citation type="submission" date="2019-03" db="EMBL/GenBank/DDBJ databases">
        <title>Genomic Encyclopedia of Type Strains, Phase IV (KMG-IV): sequencing the most valuable type-strain genomes for metagenomic binning, comparative biology and taxonomic classification.</title>
        <authorList>
            <person name="Goeker M."/>
        </authorList>
    </citation>
    <scope>NUCLEOTIDE SEQUENCE [LARGE SCALE GENOMIC DNA]</scope>
    <source>
        <strain evidence="5 6">DSM 45361</strain>
    </source>
</reference>
<organism evidence="5 6">
    <name type="scientific">Labedaea rhizosphaerae</name>
    <dbReference type="NCBI Taxonomy" id="598644"/>
    <lineage>
        <taxon>Bacteria</taxon>
        <taxon>Bacillati</taxon>
        <taxon>Actinomycetota</taxon>
        <taxon>Actinomycetes</taxon>
        <taxon>Pseudonocardiales</taxon>
        <taxon>Pseudonocardiaceae</taxon>
        <taxon>Labedaea</taxon>
    </lineage>
</organism>
<evidence type="ECO:0000256" key="3">
    <source>
        <dbReference type="ARBA" id="ARBA00023121"/>
    </source>
</evidence>
<dbReference type="GO" id="GO:0070273">
    <property type="term" value="F:phosphatidylinositol-4-phosphate binding"/>
    <property type="evidence" value="ECO:0007669"/>
    <property type="project" value="InterPro"/>
</dbReference>
<comment type="subcellular location">
    <subcellularLocation>
        <location evidence="1">Golgi apparatus membrane</location>
        <topology evidence="1">Peripheral membrane protein</topology>
        <orientation evidence="1">Cytoplasmic side</orientation>
    </subcellularLocation>
</comment>
<sequence length="206" mass="22638">MAHSIAARLYLLCYDLDRQRMTGRDRIGLLTSAAALTELYLSGHLIDQHGKPAPGAAWDATDPVLGEVLTLVAGAPGRRWKHWVRRQAKPTHLGVRTRLAEERVIGVRHSKLLGVFPHTTITIRDRRLAKQVRADLNRALREPLSRVTSADAALVALAATIEVRAVLPARVRREHKVRIRQFVDDSGPAVAALRSLIKEKAASAGG</sequence>
<dbReference type="GO" id="GO:0005737">
    <property type="term" value="C:cytoplasm"/>
    <property type="evidence" value="ECO:0007669"/>
    <property type="project" value="UniProtKB-ARBA"/>
</dbReference>
<keyword evidence="2" id="KW-0333">Golgi apparatus</keyword>
<evidence type="ECO:0000313" key="6">
    <source>
        <dbReference type="Proteomes" id="UP000295444"/>
    </source>
</evidence>
<dbReference type="RefSeq" id="WP_166658989.1">
    <property type="nucleotide sequence ID" value="NZ_SNXZ01000001.1"/>
</dbReference>
<evidence type="ECO:0000313" key="5">
    <source>
        <dbReference type="EMBL" id="TDQ04453.1"/>
    </source>
</evidence>
<protein>
    <submittedName>
        <fullName evidence="5">Golgi phosphoprotein 3 GPP34</fullName>
    </submittedName>
</protein>
<dbReference type="AlphaFoldDB" id="A0A4R6SMQ5"/>
<dbReference type="EMBL" id="SNXZ01000001">
    <property type="protein sequence ID" value="TDQ04453.1"/>
    <property type="molecule type" value="Genomic_DNA"/>
</dbReference>
<keyword evidence="4" id="KW-0472">Membrane</keyword>
<dbReference type="Proteomes" id="UP000295444">
    <property type="component" value="Unassembled WGS sequence"/>
</dbReference>
<dbReference type="InterPro" id="IPR038261">
    <property type="entry name" value="GPP34-like_sf"/>
</dbReference>
<keyword evidence="3" id="KW-0446">Lipid-binding</keyword>
<keyword evidence="6" id="KW-1185">Reference proteome</keyword>
<dbReference type="Pfam" id="PF05719">
    <property type="entry name" value="GPP34"/>
    <property type="match status" value="1"/>
</dbReference>
<gene>
    <name evidence="5" type="ORF">EV186_101405</name>
</gene>
<proteinExistence type="predicted"/>
<evidence type="ECO:0000256" key="4">
    <source>
        <dbReference type="ARBA" id="ARBA00023136"/>
    </source>
</evidence>
<accession>A0A4R6SMQ5</accession>
<evidence type="ECO:0000256" key="2">
    <source>
        <dbReference type="ARBA" id="ARBA00023034"/>
    </source>
</evidence>
<comment type="caution">
    <text evidence="5">The sequence shown here is derived from an EMBL/GenBank/DDBJ whole genome shotgun (WGS) entry which is preliminary data.</text>
</comment>